<name>A0A0F9IMF9_9ZZZZ</name>
<keyword evidence="1" id="KW-0472">Membrane</keyword>
<keyword evidence="1" id="KW-0812">Transmembrane</keyword>
<gene>
    <name evidence="2" type="ORF">LCGC14_1925260</name>
</gene>
<protein>
    <submittedName>
        <fullName evidence="2">Uncharacterized protein</fullName>
    </submittedName>
</protein>
<accession>A0A0F9IMF9</accession>
<reference evidence="2" key="1">
    <citation type="journal article" date="2015" name="Nature">
        <title>Complex archaea that bridge the gap between prokaryotes and eukaryotes.</title>
        <authorList>
            <person name="Spang A."/>
            <person name="Saw J.H."/>
            <person name="Jorgensen S.L."/>
            <person name="Zaremba-Niedzwiedzka K."/>
            <person name="Martijn J."/>
            <person name="Lind A.E."/>
            <person name="van Eijk R."/>
            <person name="Schleper C."/>
            <person name="Guy L."/>
            <person name="Ettema T.J."/>
        </authorList>
    </citation>
    <scope>NUCLEOTIDE SEQUENCE</scope>
</reference>
<organism evidence="2">
    <name type="scientific">marine sediment metagenome</name>
    <dbReference type="NCBI Taxonomy" id="412755"/>
    <lineage>
        <taxon>unclassified sequences</taxon>
        <taxon>metagenomes</taxon>
        <taxon>ecological metagenomes</taxon>
    </lineage>
</organism>
<dbReference type="EMBL" id="LAZR01020580">
    <property type="protein sequence ID" value="KKL88382.1"/>
    <property type="molecule type" value="Genomic_DNA"/>
</dbReference>
<evidence type="ECO:0000256" key="1">
    <source>
        <dbReference type="SAM" id="Phobius"/>
    </source>
</evidence>
<proteinExistence type="predicted"/>
<dbReference type="AlphaFoldDB" id="A0A0F9IMF9"/>
<evidence type="ECO:0000313" key="2">
    <source>
        <dbReference type="EMBL" id="KKL88382.1"/>
    </source>
</evidence>
<sequence>MRLQKILDREELENVSMFVHGALFAFHALGAFYNLKRGKYSDAAIHTLVSLYDLSCVANHNNYRIAYKTKLDRMREAGM</sequence>
<feature type="transmembrane region" description="Helical" evidence="1">
    <location>
        <begin position="15"/>
        <end position="35"/>
    </location>
</feature>
<keyword evidence="1" id="KW-1133">Transmembrane helix</keyword>
<comment type="caution">
    <text evidence="2">The sequence shown here is derived from an EMBL/GenBank/DDBJ whole genome shotgun (WGS) entry which is preliminary data.</text>
</comment>